<dbReference type="GeneID" id="59149874"/>
<feature type="transmembrane region" description="Helical" evidence="1">
    <location>
        <begin position="6"/>
        <end position="24"/>
    </location>
</feature>
<dbReference type="Proteomes" id="UP000594121">
    <property type="component" value="Chromosome"/>
</dbReference>
<keyword evidence="1" id="KW-1133">Transmembrane helix</keyword>
<reference evidence="2 3" key="1">
    <citation type="submission" date="2020-10" db="EMBL/GenBank/DDBJ databases">
        <title>Thermofilum lucidum 3507LT sp. nov. a novel member of Thermofilaceae family isolated from Chile hot spring, and proposal of description order Thermofilales.</title>
        <authorList>
            <person name="Zayulina K.S."/>
            <person name="Elcheninov A.G."/>
            <person name="Toshchakov S.V."/>
            <person name="Kublanov I.V."/>
        </authorList>
    </citation>
    <scope>NUCLEOTIDE SEQUENCE [LARGE SCALE GENOMIC DNA]</scope>
    <source>
        <strain evidence="2 3">3507LT</strain>
    </source>
</reference>
<keyword evidence="1" id="KW-0472">Membrane</keyword>
<keyword evidence="1" id="KW-0812">Transmembrane</keyword>
<feature type="transmembrane region" description="Helical" evidence="1">
    <location>
        <begin position="103"/>
        <end position="120"/>
    </location>
</feature>
<evidence type="ECO:0008006" key="4">
    <source>
        <dbReference type="Google" id="ProtNLM"/>
    </source>
</evidence>
<evidence type="ECO:0000313" key="3">
    <source>
        <dbReference type="Proteomes" id="UP000594121"/>
    </source>
</evidence>
<dbReference type="KEGG" id="thel:IG193_08220"/>
<feature type="transmembrane region" description="Helical" evidence="1">
    <location>
        <begin position="140"/>
        <end position="164"/>
    </location>
</feature>
<proteinExistence type="predicted"/>
<dbReference type="AlphaFoldDB" id="A0A7L9FGG9"/>
<accession>A0A7L9FGG9</accession>
<dbReference type="EMBL" id="CP062310">
    <property type="protein sequence ID" value="QOJ78721.1"/>
    <property type="molecule type" value="Genomic_DNA"/>
</dbReference>
<dbReference type="RefSeq" id="WP_192818693.1">
    <property type="nucleotide sequence ID" value="NZ_CP062310.1"/>
</dbReference>
<protein>
    <recommendedName>
        <fullName evidence="4">TMEM198/TM7SF3 family protein</fullName>
    </recommendedName>
</protein>
<feature type="transmembrane region" description="Helical" evidence="1">
    <location>
        <begin position="29"/>
        <end position="46"/>
    </location>
</feature>
<keyword evidence="3" id="KW-1185">Reference proteome</keyword>
<organism evidence="2 3">
    <name type="scientific">Infirmifilum lucidum</name>
    <dbReference type="NCBI Taxonomy" id="2776706"/>
    <lineage>
        <taxon>Archaea</taxon>
        <taxon>Thermoproteota</taxon>
        <taxon>Thermoprotei</taxon>
        <taxon>Thermofilales</taxon>
        <taxon>Thermofilaceae</taxon>
        <taxon>Infirmifilum</taxon>
    </lineage>
</organism>
<feature type="transmembrane region" description="Helical" evidence="1">
    <location>
        <begin position="58"/>
        <end position="83"/>
    </location>
</feature>
<name>A0A7L9FGG9_9CREN</name>
<dbReference type="InParanoid" id="A0A7L9FGG9"/>
<sequence>MSPIGFWDSAILVLLGVITAFWGVKFARLLASLVFGLAMGYVFYAYSTPALKATLLPLVLFLLGFVVGAMIGFSAFKLVVSLLSGYVVSEILMSTGYVVHNETAILVLTLAFAAIIYALMEKMLALGFSLLGAGLVYRGLLAAGVQPAFSLLVAVAVFILGFIVQTRG</sequence>
<gene>
    <name evidence="2" type="ORF">IG193_08220</name>
</gene>
<evidence type="ECO:0000313" key="2">
    <source>
        <dbReference type="EMBL" id="QOJ78721.1"/>
    </source>
</evidence>
<evidence type="ECO:0000256" key="1">
    <source>
        <dbReference type="SAM" id="Phobius"/>
    </source>
</evidence>